<keyword evidence="1" id="KW-0472">Membrane</keyword>
<protein>
    <submittedName>
        <fullName evidence="3">Hydrolase/phospholipase and autotransporter domain-containing protein</fullName>
    </submittedName>
</protein>
<dbReference type="Gene3D" id="2.40.128.130">
    <property type="entry name" value="Autotransporter beta-domain"/>
    <property type="match status" value="1"/>
</dbReference>
<evidence type="ECO:0000259" key="2">
    <source>
        <dbReference type="PROSITE" id="PS51208"/>
    </source>
</evidence>
<dbReference type="RefSeq" id="WP_322776367.1">
    <property type="nucleotide sequence ID" value="NZ_JARJFB010000020.1"/>
</dbReference>
<dbReference type="InterPro" id="IPR006315">
    <property type="entry name" value="OM_autotransptr_brl_dom"/>
</dbReference>
<comment type="caution">
    <text evidence="3">The sequence shown here is derived from an EMBL/GenBank/DDBJ whole genome shotgun (WGS) entry which is preliminary data.</text>
</comment>
<dbReference type="SUPFAM" id="SSF52266">
    <property type="entry name" value="SGNH hydrolase"/>
    <property type="match status" value="1"/>
</dbReference>
<evidence type="ECO:0000313" key="3">
    <source>
        <dbReference type="EMBL" id="MEA0970464.1"/>
    </source>
</evidence>
<dbReference type="InterPro" id="IPR036709">
    <property type="entry name" value="Autotransporte_beta_dom_sf"/>
</dbReference>
<sequence length="608" mass="68305">MRKLSIFILQFFTIFFLALILGSFSAHAKFQEEFSNIYTFGDSFSYQGTWTELLMKRYGINYIDNKNGFAFGGGKTFDLPIQLSNYTSNVGGFDSNGLYLVFMGPSDSANSHNRTAIPGGFLGFGFEANQYNNTGLSFDDFVMQYNKGVFNFSDLFPQTYNDIQNRAKSYGNFINHISTNGAHYIVLLNQFNDGLRQDGSSEWSLFFHGIWSNEFNKAVNEQIARQAPHANIIFVDTKRLLNEVTSNPTAYFTPDQIQRTQENQGFFISAHPTGDAHQLIQHYVASILEAPSRVALMRELPINNGLLVINTVAKLAGDSNNFNNNSKSFTIIPTGTYQLNYAPDFSTKQLGLGASHTANPTVLANCIMNDYLIIGTQVHYFYNYSHFAKKYGRGTVSEPAVSLHAMYNNAENHVFGYIISGFGNIKYNIRRDIQLGRNQISEQGKTTGKRYMAAGGFGYNYTLKDTTLTPFLNTSYQSVSLKSYKERGEIRSTTMAFKVPRRDSFLGEVGLKISKELIARNIPISPMLSLSYVHEFANTISKRAQSRVSDMPKYFFIPTYEIPKSSFNMSSGVSIKINNRMFIDLNLGIKPFNKVSLVNAGLSASIHF</sequence>
<keyword evidence="4" id="KW-1185">Reference proteome</keyword>
<reference evidence="3 4" key="1">
    <citation type="submission" date="2023-03" db="EMBL/GenBank/DDBJ databases">
        <title>Host association and intracellularity evolved multiple times independently in the Rickettsiales.</title>
        <authorList>
            <person name="Castelli M."/>
            <person name="Nardi T."/>
            <person name="Gammuto L."/>
            <person name="Bellinzona G."/>
            <person name="Sabaneyeva E."/>
            <person name="Potekhin A."/>
            <person name="Serra V."/>
            <person name="Petroni G."/>
            <person name="Sassera D."/>
        </authorList>
    </citation>
    <scope>NUCLEOTIDE SEQUENCE [LARGE SCALE GENOMIC DNA]</scope>
    <source>
        <strain evidence="3 4">Sr 2-6</strain>
    </source>
</reference>
<dbReference type="SMART" id="SM00869">
    <property type="entry name" value="Autotransporter"/>
    <property type="match status" value="1"/>
</dbReference>
<dbReference type="GO" id="GO:0016787">
    <property type="term" value="F:hydrolase activity"/>
    <property type="evidence" value="ECO:0007669"/>
    <property type="project" value="UniProtKB-KW"/>
</dbReference>
<name>A0ABU5NBB3_9RICK</name>
<evidence type="ECO:0000313" key="4">
    <source>
        <dbReference type="Proteomes" id="UP001291687"/>
    </source>
</evidence>
<feature type="domain" description="Autotransporter" evidence="2">
    <location>
        <begin position="305"/>
        <end position="608"/>
    </location>
</feature>
<gene>
    <name evidence="3" type="ORF">Megvenef_00429</name>
</gene>
<dbReference type="EMBL" id="JARJFB010000020">
    <property type="protein sequence ID" value="MEA0970464.1"/>
    <property type="molecule type" value="Genomic_DNA"/>
</dbReference>
<dbReference type="PROSITE" id="PS51208">
    <property type="entry name" value="AUTOTRANSPORTER"/>
    <property type="match status" value="1"/>
</dbReference>
<dbReference type="Pfam" id="PF03797">
    <property type="entry name" value="Autotransporter"/>
    <property type="match status" value="1"/>
</dbReference>
<accession>A0ABU5NBB3</accession>
<dbReference type="Gene3D" id="3.40.50.1110">
    <property type="entry name" value="SGNH hydrolase"/>
    <property type="match status" value="1"/>
</dbReference>
<dbReference type="NCBIfam" id="TIGR01414">
    <property type="entry name" value="autotrans_barl"/>
    <property type="match status" value="1"/>
</dbReference>
<dbReference type="InterPro" id="IPR005546">
    <property type="entry name" value="Autotransporte_beta"/>
</dbReference>
<evidence type="ECO:0000256" key="1">
    <source>
        <dbReference type="ARBA" id="ARBA00022452"/>
    </source>
</evidence>
<keyword evidence="1" id="KW-1134">Transmembrane beta strand</keyword>
<dbReference type="Proteomes" id="UP001291687">
    <property type="component" value="Unassembled WGS sequence"/>
</dbReference>
<dbReference type="InterPro" id="IPR036514">
    <property type="entry name" value="SGNH_hydro_sf"/>
</dbReference>
<proteinExistence type="predicted"/>
<dbReference type="SUPFAM" id="SSF103515">
    <property type="entry name" value="Autotransporter"/>
    <property type="match status" value="1"/>
</dbReference>
<keyword evidence="3" id="KW-0378">Hydrolase</keyword>
<organism evidence="3 4">
    <name type="scientific">Candidatus Megaera venefica</name>
    <dbReference type="NCBI Taxonomy" id="2055910"/>
    <lineage>
        <taxon>Bacteria</taxon>
        <taxon>Pseudomonadati</taxon>
        <taxon>Pseudomonadota</taxon>
        <taxon>Alphaproteobacteria</taxon>
        <taxon>Rickettsiales</taxon>
        <taxon>Rickettsiaceae</taxon>
        <taxon>Candidatus Megaera</taxon>
    </lineage>
</organism>
<keyword evidence="1" id="KW-0812">Transmembrane</keyword>